<reference evidence="2" key="1">
    <citation type="journal article" date="2016" name="Genome Announc.">
        <title>Draft genome sequences of fungus Aspergillus calidoustus.</title>
        <authorList>
            <person name="Horn F."/>
            <person name="Linde J."/>
            <person name="Mattern D.J."/>
            <person name="Walther G."/>
            <person name="Guthke R."/>
            <person name="Scherlach K."/>
            <person name="Martin K."/>
            <person name="Brakhage A.A."/>
            <person name="Petzke L."/>
            <person name="Valiante V."/>
        </authorList>
    </citation>
    <scope>NUCLEOTIDE SEQUENCE [LARGE SCALE GENOMIC DNA]</scope>
    <source>
        <strain evidence="2">SF006504</strain>
    </source>
</reference>
<dbReference type="EMBL" id="CDMC01000002">
    <property type="protein sequence ID" value="CEN60370.1"/>
    <property type="molecule type" value="Genomic_DNA"/>
</dbReference>
<accession>A0A0U5CNE3</accession>
<organism evidence="1 2">
    <name type="scientific">Aspergillus calidoustus</name>
    <dbReference type="NCBI Taxonomy" id="454130"/>
    <lineage>
        <taxon>Eukaryota</taxon>
        <taxon>Fungi</taxon>
        <taxon>Dikarya</taxon>
        <taxon>Ascomycota</taxon>
        <taxon>Pezizomycotina</taxon>
        <taxon>Eurotiomycetes</taxon>
        <taxon>Eurotiomycetidae</taxon>
        <taxon>Eurotiales</taxon>
        <taxon>Aspergillaceae</taxon>
        <taxon>Aspergillus</taxon>
        <taxon>Aspergillus subgen. Nidulantes</taxon>
    </lineage>
</organism>
<evidence type="ECO:0000313" key="1">
    <source>
        <dbReference type="EMBL" id="CEN60370.1"/>
    </source>
</evidence>
<proteinExistence type="predicted"/>
<dbReference type="OrthoDB" id="4155294at2759"/>
<dbReference type="STRING" id="454130.A0A0U5CNE3"/>
<evidence type="ECO:0000313" key="2">
    <source>
        <dbReference type="Proteomes" id="UP000054771"/>
    </source>
</evidence>
<protein>
    <submittedName>
        <fullName evidence="1">Uncharacterized protein</fullName>
    </submittedName>
</protein>
<keyword evidence="2" id="KW-1185">Reference proteome</keyword>
<sequence>MNLSESTPQLPEATPFTLSPARELVLYFDLHQSPNKFYHRECRKLLLDAFPGAHAIEFDDRLLVYRFHQLPPKPWPKKIAGVPCYFTDHDNDLGPIVSLIRRRDCSRIRLSQHLDLRNNEAAVHLVFDLVKDFFMHRAISITEIQFWGRLVIIVLEGKRTIPFSVQVDFFSQ</sequence>
<dbReference type="AlphaFoldDB" id="A0A0U5CNE3"/>
<name>A0A0U5CNE3_ASPCI</name>
<dbReference type="Proteomes" id="UP000054771">
    <property type="component" value="Unassembled WGS sequence"/>
</dbReference>
<gene>
    <name evidence="1" type="ORF">ASPCAL02811</name>
</gene>